<evidence type="ECO:0000313" key="1">
    <source>
        <dbReference type="EMBL" id="MEJ8847017.1"/>
    </source>
</evidence>
<reference evidence="1 2" key="1">
    <citation type="submission" date="2024-03" db="EMBL/GenBank/DDBJ databases">
        <title>Novel species of the genus Variovorax.</title>
        <authorList>
            <person name="Liu Q."/>
            <person name="Xin Y.-H."/>
        </authorList>
    </citation>
    <scope>NUCLEOTIDE SEQUENCE [LARGE SCALE GENOMIC DNA]</scope>
    <source>
        <strain evidence="1 2">KACC 18900</strain>
    </source>
</reference>
<dbReference type="Proteomes" id="UP001385892">
    <property type="component" value="Unassembled WGS sequence"/>
</dbReference>
<dbReference type="RefSeq" id="WP_340342165.1">
    <property type="nucleotide sequence ID" value="NZ_JBBKZT010000004.1"/>
</dbReference>
<gene>
    <name evidence="1" type="ORF">WKW82_10170</name>
</gene>
<accession>A0ABU8WHM0</accession>
<evidence type="ECO:0000313" key="2">
    <source>
        <dbReference type="Proteomes" id="UP001385892"/>
    </source>
</evidence>
<dbReference type="InterPro" id="IPR003477">
    <property type="entry name" value="PemK-like"/>
</dbReference>
<dbReference type="PANTHER" id="PTHR33988:SF3">
    <property type="entry name" value="ENDORIBONUCLEASE TOXIN CHPB-RELATED"/>
    <property type="match status" value="1"/>
</dbReference>
<protein>
    <submittedName>
        <fullName evidence="1">Type II toxin-antitoxin system ChpB family toxin</fullName>
    </submittedName>
</protein>
<sequence length="115" mass="12392">MVRAAGFDRGDVVSVSLDPIVGHETRGQRFALVLTTKEFNRLGDVLVAPITQGGDYSRYAGFAASLMGTGCKTQGVALMNKIRMLDLAARGARKVERVPQEVIDDALGRLMALIE</sequence>
<dbReference type="NCBIfam" id="NF007320">
    <property type="entry name" value="PRK09812.1"/>
    <property type="match status" value="1"/>
</dbReference>
<dbReference type="InterPro" id="IPR011067">
    <property type="entry name" value="Plasmid_toxin/cell-grow_inhib"/>
</dbReference>
<name>A0ABU8WHM0_9BURK</name>
<dbReference type="Gene3D" id="2.30.30.110">
    <property type="match status" value="1"/>
</dbReference>
<dbReference type="Pfam" id="PF02452">
    <property type="entry name" value="PemK_toxin"/>
    <property type="match status" value="1"/>
</dbReference>
<organism evidence="1 2">
    <name type="scientific">Variovorax rhizosphaerae</name>
    <dbReference type="NCBI Taxonomy" id="1836200"/>
    <lineage>
        <taxon>Bacteria</taxon>
        <taxon>Pseudomonadati</taxon>
        <taxon>Pseudomonadota</taxon>
        <taxon>Betaproteobacteria</taxon>
        <taxon>Burkholderiales</taxon>
        <taxon>Comamonadaceae</taxon>
        <taxon>Variovorax</taxon>
    </lineage>
</organism>
<dbReference type="SUPFAM" id="SSF50118">
    <property type="entry name" value="Cell growth inhibitor/plasmid maintenance toxic component"/>
    <property type="match status" value="1"/>
</dbReference>
<dbReference type="EMBL" id="JBBKZT010000004">
    <property type="protein sequence ID" value="MEJ8847017.1"/>
    <property type="molecule type" value="Genomic_DNA"/>
</dbReference>
<dbReference type="PANTHER" id="PTHR33988">
    <property type="entry name" value="ENDORIBONUCLEASE MAZF-RELATED"/>
    <property type="match status" value="1"/>
</dbReference>
<proteinExistence type="predicted"/>
<comment type="caution">
    <text evidence="1">The sequence shown here is derived from an EMBL/GenBank/DDBJ whole genome shotgun (WGS) entry which is preliminary data.</text>
</comment>
<keyword evidence="2" id="KW-1185">Reference proteome</keyword>